<reference evidence="3 4" key="1">
    <citation type="submission" date="2017-12" db="EMBL/GenBank/DDBJ databases">
        <title>Phylogenetic diversity of female urinary microbiome.</title>
        <authorList>
            <person name="Thomas-White K."/>
            <person name="Wolfe A.J."/>
        </authorList>
    </citation>
    <scope>NUCLEOTIDE SEQUENCE [LARGE SCALE GENOMIC DNA]</scope>
    <source>
        <strain evidence="3 4">UMB0426</strain>
    </source>
</reference>
<dbReference type="GO" id="GO:0005835">
    <property type="term" value="C:fatty acid synthase complex"/>
    <property type="evidence" value="ECO:0007669"/>
    <property type="project" value="InterPro"/>
</dbReference>
<gene>
    <name evidence="3" type="ORF">CYJ40_02300</name>
</gene>
<proteinExistence type="inferred from homology"/>
<dbReference type="PANTHER" id="PTHR43841">
    <property type="entry name" value="3-HYDROXYACYL-THIOESTER DEHYDRATASE HTDX-RELATED"/>
    <property type="match status" value="1"/>
</dbReference>
<dbReference type="PRINTS" id="PR01483">
    <property type="entry name" value="FASYNTHASE"/>
</dbReference>
<feature type="domain" description="MaoC-like" evidence="2">
    <location>
        <begin position="15"/>
        <end position="100"/>
    </location>
</feature>
<evidence type="ECO:0000313" key="4">
    <source>
        <dbReference type="Proteomes" id="UP000242755"/>
    </source>
</evidence>
<dbReference type="PANTHER" id="PTHR43841:SF3">
    <property type="entry name" value="(3R)-HYDROXYACYL-ACP DEHYDRATASE SUBUNIT HADB"/>
    <property type="match status" value="1"/>
</dbReference>
<name>A0A2I1IIF9_9MICO</name>
<dbReference type="RefSeq" id="WP_101671915.1">
    <property type="nucleotide sequence ID" value="NZ_PKGO01000002.1"/>
</dbReference>
<dbReference type="InterPro" id="IPR029069">
    <property type="entry name" value="HotDog_dom_sf"/>
</dbReference>
<dbReference type="Proteomes" id="UP000242755">
    <property type="component" value="Unassembled WGS sequence"/>
</dbReference>
<sequence length="152" mass="16264">MTDTSKAPVLTELEVGQKVLNRVIPISRADLVRYAGASGDYNTIHWNERFAKEVGLPNVIAHGMLTMALAVGPITQWAGNPGAVIDYRTRFTKPVVVPDAENGSPEQPTVELAVTATVGAVDEDNGTVRLDVNVTAEDTSVLGRTQVKVRLA</sequence>
<dbReference type="EMBL" id="PKGO01000002">
    <property type="protein sequence ID" value="PKY70911.1"/>
    <property type="molecule type" value="Genomic_DNA"/>
</dbReference>
<dbReference type="STRING" id="1176165.GCA_001584405_00256"/>
<dbReference type="InterPro" id="IPR002539">
    <property type="entry name" value="MaoC-like_dom"/>
</dbReference>
<dbReference type="CDD" id="cd03453">
    <property type="entry name" value="SAV4209_like"/>
    <property type="match status" value="1"/>
</dbReference>
<protein>
    <submittedName>
        <fullName evidence="3">Acyl dehydratase</fullName>
    </submittedName>
</protein>
<dbReference type="GO" id="GO:0006633">
    <property type="term" value="P:fatty acid biosynthetic process"/>
    <property type="evidence" value="ECO:0007669"/>
    <property type="project" value="InterPro"/>
</dbReference>
<dbReference type="SUPFAM" id="SSF54637">
    <property type="entry name" value="Thioesterase/thiol ester dehydrase-isomerase"/>
    <property type="match status" value="1"/>
</dbReference>
<comment type="similarity">
    <text evidence="1">Belongs to the enoyl-CoA hydratase/isomerase family.</text>
</comment>
<evidence type="ECO:0000259" key="2">
    <source>
        <dbReference type="Pfam" id="PF01575"/>
    </source>
</evidence>
<comment type="caution">
    <text evidence="3">The sequence shown here is derived from an EMBL/GenBank/DDBJ whole genome shotgun (WGS) entry which is preliminary data.</text>
</comment>
<evidence type="ECO:0000256" key="1">
    <source>
        <dbReference type="ARBA" id="ARBA00005254"/>
    </source>
</evidence>
<evidence type="ECO:0000313" key="3">
    <source>
        <dbReference type="EMBL" id="PKY70911.1"/>
    </source>
</evidence>
<accession>A0A2I1IIF9</accession>
<dbReference type="AlphaFoldDB" id="A0A2I1IIF9"/>
<dbReference type="Gene3D" id="3.10.129.10">
    <property type="entry name" value="Hotdog Thioesterase"/>
    <property type="match status" value="1"/>
</dbReference>
<organism evidence="3 4">
    <name type="scientific">Brevibacterium ravenspurgense</name>
    <dbReference type="NCBI Taxonomy" id="479117"/>
    <lineage>
        <taxon>Bacteria</taxon>
        <taxon>Bacillati</taxon>
        <taxon>Actinomycetota</taxon>
        <taxon>Actinomycetes</taxon>
        <taxon>Micrococcales</taxon>
        <taxon>Brevibacteriaceae</taxon>
        <taxon>Brevibacterium</taxon>
    </lineage>
</organism>
<dbReference type="Pfam" id="PF01575">
    <property type="entry name" value="MaoC_dehydratas"/>
    <property type="match status" value="1"/>
</dbReference>
<dbReference type="InterPro" id="IPR003965">
    <property type="entry name" value="Fatty_acid_synthase"/>
</dbReference>
<dbReference type="GO" id="GO:0004312">
    <property type="term" value="F:fatty acid synthase activity"/>
    <property type="evidence" value="ECO:0007669"/>
    <property type="project" value="InterPro"/>
</dbReference>